<sequence length="84" mass="8897">MADLHRKGSVVVDSELEFDSTNGTSPNVTDVKDTLATAITNGNFSFPINSSTISVTESSANRSPVLLTALWMTLASLLLSAVMH</sequence>
<organism evidence="1 2">
    <name type="scientific">Phoxinus phoxinus</name>
    <name type="common">Eurasian minnow</name>
    <dbReference type="NCBI Taxonomy" id="58324"/>
    <lineage>
        <taxon>Eukaryota</taxon>
        <taxon>Metazoa</taxon>
        <taxon>Chordata</taxon>
        <taxon>Craniata</taxon>
        <taxon>Vertebrata</taxon>
        <taxon>Euteleostomi</taxon>
        <taxon>Actinopterygii</taxon>
        <taxon>Neopterygii</taxon>
        <taxon>Teleostei</taxon>
        <taxon>Ostariophysi</taxon>
        <taxon>Cypriniformes</taxon>
        <taxon>Leuciscidae</taxon>
        <taxon>Phoxininae</taxon>
        <taxon>Phoxinus</taxon>
    </lineage>
</organism>
<evidence type="ECO:0000313" key="1">
    <source>
        <dbReference type="EMBL" id="KAK7165948.1"/>
    </source>
</evidence>
<gene>
    <name evidence="1" type="ORF">R3I93_005891</name>
</gene>
<comment type="caution">
    <text evidence="1">The sequence shown here is derived from an EMBL/GenBank/DDBJ whole genome shotgun (WGS) entry which is preliminary data.</text>
</comment>
<protein>
    <submittedName>
        <fullName evidence="1">Uncharacterized protein</fullName>
    </submittedName>
</protein>
<name>A0AAN9H8Y1_9TELE</name>
<evidence type="ECO:0000313" key="2">
    <source>
        <dbReference type="Proteomes" id="UP001364617"/>
    </source>
</evidence>
<dbReference type="EMBL" id="JAYKXH010000006">
    <property type="protein sequence ID" value="KAK7165948.1"/>
    <property type="molecule type" value="Genomic_DNA"/>
</dbReference>
<reference evidence="1 2" key="1">
    <citation type="submission" date="2024-02" db="EMBL/GenBank/DDBJ databases">
        <title>Chromosome-level genome assembly of the Eurasian Minnow (Phoxinus phoxinus).</title>
        <authorList>
            <person name="Oriowo T.O."/>
            <person name="Martin S."/>
            <person name="Stange M."/>
            <person name="Chrysostomakis Y."/>
            <person name="Brown T."/>
            <person name="Winkler S."/>
            <person name="Kukowka S."/>
            <person name="Myers E.W."/>
            <person name="Bohne A."/>
        </authorList>
    </citation>
    <scope>NUCLEOTIDE SEQUENCE [LARGE SCALE GENOMIC DNA]</scope>
    <source>
        <strain evidence="1">ZFMK-TIS-60720</strain>
        <tissue evidence="1">Whole Organism</tissue>
    </source>
</reference>
<dbReference type="Proteomes" id="UP001364617">
    <property type="component" value="Unassembled WGS sequence"/>
</dbReference>
<proteinExistence type="predicted"/>
<keyword evidence="2" id="KW-1185">Reference proteome</keyword>
<dbReference type="AlphaFoldDB" id="A0AAN9H8Y1"/>
<accession>A0AAN9H8Y1</accession>